<dbReference type="AlphaFoldDB" id="A0A9P9A124"/>
<proteinExistence type="predicted"/>
<name>A0A9P9A124_9PEZI</name>
<keyword evidence="3" id="KW-1185">Reference proteome</keyword>
<evidence type="ECO:0000313" key="3">
    <source>
        <dbReference type="Proteomes" id="UP000758603"/>
    </source>
</evidence>
<organism evidence="2 3">
    <name type="scientific">Truncatella angustata</name>
    <dbReference type="NCBI Taxonomy" id="152316"/>
    <lineage>
        <taxon>Eukaryota</taxon>
        <taxon>Fungi</taxon>
        <taxon>Dikarya</taxon>
        <taxon>Ascomycota</taxon>
        <taxon>Pezizomycotina</taxon>
        <taxon>Sordariomycetes</taxon>
        <taxon>Xylariomycetidae</taxon>
        <taxon>Amphisphaeriales</taxon>
        <taxon>Sporocadaceae</taxon>
        <taxon>Truncatella</taxon>
    </lineage>
</organism>
<dbReference type="GeneID" id="70135533"/>
<dbReference type="EMBL" id="JAGPXC010000002">
    <property type="protein sequence ID" value="KAH6656585.1"/>
    <property type="molecule type" value="Genomic_DNA"/>
</dbReference>
<feature type="coiled-coil region" evidence="1">
    <location>
        <begin position="59"/>
        <end position="86"/>
    </location>
</feature>
<reference evidence="2" key="1">
    <citation type="journal article" date="2021" name="Nat. Commun.">
        <title>Genetic determinants of endophytism in the Arabidopsis root mycobiome.</title>
        <authorList>
            <person name="Mesny F."/>
            <person name="Miyauchi S."/>
            <person name="Thiergart T."/>
            <person name="Pickel B."/>
            <person name="Atanasova L."/>
            <person name="Karlsson M."/>
            <person name="Huettel B."/>
            <person name="Barry K.W."/>
            <person name="Haridas S."/>
            <person name="Chen C."/>
            <person name="Bauer D."/>
            <person name="Andreopoulos W."/>
            <person name="Pangilinan J."/>
            <person name="LaButti K."/>
            <person name="Riley R."/>
            <person name="Lipzen A."/>
            <person name="Clum A."/>
            <person name="Drula E."/>
            <person name="Henrissat B."/>
            <person name="Kohler A."/>
            <person name="Grigoriev I.V."/>
            <person name="Martin F.M."/>
            <person name="Hacquard S."/>
        </authorList>
    </citation>
    <scope>NUCLEOTIDE SEQUENCE</scope>
    <source>
        <strain evidence="2">MPI-SDFR-AT-0073</strain>
    </source>
</reference>
<sequence length="582" mass="66734">MESPVEVSLEELYRRLVQLDQPAQYLEDQINIYTKINDDDGWNVGPTYPVDYKPFIDGLSESKHQIDKLQQSLREQINNISRAMIRTLGIFDLPDELLINIFEHVKEIDSQIVHPHTLKPAGSQNISNVRLTSRRFCGASSHLLLQSVNVWVTPDSVTRLREISRHTSIRIGVQELVVRGAYFSLEVATNIHNYARIILDDLANDLDTVFHWDLDILSHLDSRSSKLLEKKGHHIRHSLDKFVRDNAEAEPGGQYSEFVEALREAHSEYTERYQVQKWLLEDGIFVEGISKVVARIPTIQRITIHDNERNMNLPVKYRTKFLDQLDTPRLLFRAWNQPVNWEEREDIPIDLIHELPAALFKDDVISLNEMTVAIRKPPSTALDLTHADTQRLACASKGLKRLSIRVIPQRDTDFKPWHSEELLAFQLYLTALLSGHNLETLFLNMGNTSLFDVDNIHSNEISMGHPLTCQSWPALQSAKLVNCTFHFTELKSFLSKTSGGLVIELENCRLLSGTWLDTLDLLRAKSSCVLVKHVEGGEIDEIPWGELTAIFYDRYGFPENLATQYVKGLMETNPLTDLDDRE</sequence>
<dbReference type="RefSeq" id="XP_045960819.1">
    <property type="nucleotide sequence ID" value="XM_046106642.1"/>
</dbReference>
<keyword evidence="1" id="KW-0175">Coiled coil</keyword>
<accession>A0A9P9A124</accession>
<gene>
    <name evidence="2" type="ORF">BKA67DRAFT_654912</name>
</gene>
<dbReference type="Proteomes" id="UP000758603">
    <property type="component" value="Unassembled WGS sequence"/>
</dbReference>
<evidence type="ECO:0000313" key="2">
    <source>
        <dbReference type="EMBL" id="KAH6656585.1"/>
    </source>
</evidence>
<dbReference type="OrthoDB" id="3759773at2759"/>
<evidence type="ECO:0000256" key="1">
    <source>
        <dbReference type="SAM" id="Coils"/>
    </source>
</evidence>
<comment type="caution">
    <text evidence="2">The sequence shown here is derived from an EMBL/GenBank/DDBJ whole genome shotgun (WGS) entry which is preliminary data.</text>
</comment>
<protein>
    <submittedName>
        <fullName evidence="2">Uncharacterized protein</fullName>
    </submittedName>
</protein>